<comment type="caution">
    <text evidence="6">The sequence shown here is derived from an EMBL/GenBank/DDBJ whole genome shotgun (WGS) entry which is preliminary data.</text>
</comment>
<evidence type="ECO:0000313" key="6">
    <source>
        <dbReference type="EMBL" id="ROT47617.1"/>
    </source>
</evidence>
<keyword evidence="7" id="KW-1185">Reference proteome</keyword>
<sequence length="160" mass="17479">MNSLDILLIILLMWGSYGGFKKGFIAELVSSLLLVFGLIKGVALFHILLPIVERKMPTLATSLPISICLVILMISVGGGIIYLLTRIIRGILSITFLGIFDNVLGALFGLCKSAFLISLLIYVWDCVAPLSSAYIDNSVLWPLVEPIVPKILQSKIPIHL</sequence>
<accession>A0A3N2QCW6</accession>
<feature type="transmembrane region" description="Helical" evidence="5">
    <location>
        <begin position="63"/>
        <end position="84"/>
    </location>
</feature>
<dbReference type="AlphaFoldDB" id="A0A3N2QCW6"/>
<evidence type="ECO:0000256" key="4">
    <source>
        <dbReference type="ARBA" id="ARBA00023136"/>
    </source>
</evidence>
<dbReference type="GO" id="GO:0009403">
    <property type="term" value="P:toxin biosynthetic process"/>
    <property type="evidence" value="ECO:0007669"/>
    <property type="project" value="InterPro"/>
</dbReference>
<comment type="subcellular location">
    <subcellularLocation>
        <location evidence="1">Membrane</location>
        <topology evidence="1">Multi-pass membrane protein</topology>
    </subcellularLocation>
</comment>
<organism evidence="6 7">
    <name type="scientific">Candidatus Cardinium hertigii</name>
    <dbReference type="NCBI Taxonomy" id="247481"/>
    <lineage>
        <taxon>Bacteria</taxon>
        <taxon>Pseudomonadati</taxon>
        <taxon>Bacteroidota</taxon>
        <taxon>Cytophagia</taxon>
        <taxon>Cytophagales</taxon>
        <taxon>Amoebophilaceae</taxon>
        <taxon>Candidatus Cardinium</taxon>
    </lineage>
</organism>
<dbReference type="Proteomes" id="UP000270927">
    <property type="component" value="Unassembled WGS sequence"/>
</dbReference>
<proteinExistence type="predicted"/>
<dbReference type="PANTHER" id="PTHR37306:SF1">
    <property type="entry name" value="COLICIN V PRODUCTION PROTEIN"/>
    <property type="match status" value="1"/>
</dbReference>
<evidence type="ECO:0000313" key="7">
    <source>
        <dbReference type="Proteomes" id="UP000270927"/>
    </source>
</evidence>
<dbReference type="OrthoDB" id="9799585at2"/>
<evidence type="ECO:0000256" key="3">
    <source>
        <dbReference type="ARBA" id="ARBA00022989"/>
    </source>
</evidence>
<name>A0A3N2QCW6_9BACT</name>
<dbReference type="PANTHER" id="PTHR37306">
    <property type="entry name" value="COLICIN V PRODUCTION PROTEIN"/>
    <property type="match status" value="1"/>
</dbReference>
<evidence type="ECO:0000256" key="2">
    <source>
        <dbReference type="ARBA" id="ARBA00022692"/>
    </source>
</evidence>
<dbReference type="InterPro" id="IPR003825">
    <property type="entry name" value="Colicin-V_CvpA"/>
</dbReference>
<keyword evidence="4 5" id="KW-0472">Membrane</keyword>
<dbReference type="Pfam" id="PF02674">
    <property type="entry name" value="Colicin_V"/>
    <property type="match status" value="1"/>
</dbReference>
<protein>
    <submittedName>
        <fullName evidence="6">CvpA family protein</fullName>
    </submittedName>
</protein>
<dbReference type="GO" id="GO:0016020">
    <property type="term" value="C:membrane"/>
    <property type="evidence" value="ECO:0007669"/>
    <property type="project" value="UniProtKB-SubCell"/>
</dbReference>
<evidence type="ECO:0000256" key="1">
    <source>
        <dbReference type="ARBA" id="ARBA00004141"/>
    </source>
</evidence>
<reference evidence="6 7" key="1">
    <citation type="submission" date="2018-09" db="EMBL/GenBank/DDBJ databases">
        <title>Comparative Genomics of Wolbachia-Cardinium Dual Endosymbiosis in a Plant-Parasitic Nematode.</title>
        <authorList>
            <person name="Brown A.M.V."/>
            <person name="Wasala S.K."/>
            <person name="Howe D.K."/>
            <person name="Peetz A.B."/>
            <person name="Zasada I.A."/>
            <person name="Denver D.R."/>
        </authorList>
    </citation>
    <scope>NUCLEOTIDE SEQUENCE [LARGE SCALE GENOMIC DNA]</scope>
    <source>
        <strain evidence="6 7">Pp_1</strain>
    </source>
</reference>
<gene>
    <name evidence="6" type="ORF">EDM02_01450</name>
</gene>
<keyword evidence="2 5" id="KW-0812">Transmembrane</keyword>
<feature type="transmembrane region" description="Helical" evidence="5">
    <location>
        <begin position="28"/>
        <end position="51"/>
    </location>
</feature>
<dbReference type="EMBL" id="RARA01000019">
    <property type="protein sequence ID" value="ROT47617.1"/>
    <property type="molecule type" value="Genomic_DNA"/>
</dbReference>
<keyword evidence="3 5" id="KW-1133">Transmembrane helix</keyword>
<dbReference type="RefSeq" id="WP_123662492.1">
    <property type="nucleotide sequence ID" value="NZ_RARA01000019.1"/>
</dbReference>
<evidence type="ECO:0000256" key="5">
    <source>
        <dbReference type="SAM" id="Phobius"/>
    </source>
</evidence>